<feature type="compositionally biased region" description="Polar residues" evidence="7">
    <location>
        <begin position="70"/>
        <end position="85"/>
    </location>
</feature>
<dbReference type="GO" id="GO:0008171">
    <property type="term" value="F:O-methyltransferase activity"/>
    <property type="evidence" value="ECO:0007669"/>
    <property type="project" value="UniProtKB-UniRule"/>
</dbReference>
<dbReference type="InterPro" id="IPR020596">
    <property type="entry name" value="rRNA_Ade_Mease_Trfase_CS"/>
</dbReference>
<evidence type="ECO:0000256" key="2">
    <source>
        <dbReference type="ARBA" id="ARBA00022603"/>
    </source>
</evidence>
<dbReference type="Pfam" id="PF06859">
    <property type="entry name" value="Bin3"/>
    <property type="match status" value="1"/>
</dbReference>
<dbReference type="PROSITE" id="PS01131">
    <property type="entry name" value="RRNA_A_DIMETH"/>
    <property type="match status" value="1"/>
</dbReference>
<dbReference type="Gene3D" id="3.40.50.150">
    <property type="entry name" value="Vaccinia Virus protein VP39"/>
    <property type="match status" value="1"/>
</dbReference>
<proteinExistence type="inferred from homology"/>
<dbReference type="InterPro" id="IPR010675">
    <property type="entry name" value="Bin3_C"/>
</dbReference>
<feature type="region of interest" description="Disordered" evidence="7">
    <location>
        <begin position="318"/>
        <end position="338"/>
    </location>
</feature>
<dbReference type="InterPro" id="IPR039772">
    <property type="entry name" value="Bin3-like"/>
</dbReference>
<feature type="compositionally biased region" description="Basic residues" evidence="7">
    <location>
        <begin position="208"/>
        <end position="220"/>
    </location>
</feature>
<dbReference type="Ensembl" id="ENSNMLT00000049424.1">
    <property type="protein sequence ID" value="ENSNMLP00000044524.1"/>
    <property type="gene ID" value="ENSNMLG00000026951.1"/>
</dbReference>
<evidence type="ECO:0000256" key="3">
    <source>
        <dbReference type="ARBA" id="ARBA00022679"/>
    </source>
</evidence>
<dbReference type="GO" id="GO:0017069">
    <property type="term" value="F:snRNA binding"/>
    <property type="evidence" value="ECO:0007669"/>
    <property type="project" value="TreeGrafter"/>
</dbReference>
<protein>
    <recommendedName>
        <fullName evidence="6">RNA methyltransferase</fullName>
        <ecNumber evidence="6">2.1.1.-</ecNumber>
    </recommendedName>
</protein>
<dbReference type="CDD" id="cd02440">
    <property type="entry name" value="AdoMet_MTases"/>
    <property type="match status" value="1"/>
</dbReference>
<evidence type="ECO:0000256" key="6">
    <source>
        <dbReference type="RuleBase" id="RU367087"/>
    </source>
</evidence>
<evidence type="ECO:0000313" key="10">
    <source>
        <dbReference type="Proteomes" id="UP000694523"/>
    </source>
</evidence>
<dbReference type="InterPro" id="IPR024160">
    <property type="entry name" value="BIN3_SAM-bd_dom"/>
</dbReference>
<evidence type="ECO:0000256" key="1">
    <source>
        <dbReference type="ARBA" id="ARBA00008361"/>
    </source>
</evidence>
<dbReference type="EC" id="2.1.1.-" evidence="6"/>
<evidence type="ECO:0000256" key="4">
    <source>
        <dbReference type="ARBA" id="ARBA00022691"/>
    </source>
</evidence>
<feature type="compositionally biased region" description="Basic residues" evidence="7">
    <location>
        <begin position="116"/>
        <end position="126"/>
    </location>
</feature>
<feature type="domain" description="Bin3-type SAM" evidence="8">
    <location>
        <begin position="248"/>
        <end position="468"/>
    </location>
</feature>
<keyword evidence="3 6" id="KW-0808">Transferase</keyword>
<sequence>MALVQSEPSLPKPRPLGPSQPTGKRRCSMGGGFRAPAKRRRRAISESQSERVLPSHFLLGGNIFDPLNLNSLPLQGPANQDTPQSSPLPPRGDDPVEIRKPRDITDPLNLKGAPPQRRRRHRHRHSTTANTTANTTADLSPLSCELNTALTCREDLAPPSQRRHTHPPLHRRRRSASTCVATATPKPQPIRFETPQTGGAKGAGSRPRPSRRRSRSKRRSRFEFGNCSKFYGFSSCYGDGEGQVGGADPRLTLLEAGWFRGRRVLDVGCGAGHVTLYVARSFGPAHILGVELDAHLLRAANQNVRHFLSHDLVREERARRRDVQQNQHQSPQEEGVSSLAEGGVSSLGGVSLRFPQSFRATRGPLAPPLLQMETSEQNFPHNVSFLQGDYVCEQEAWPGRGLYDVVLCLGVVKWVQLQKGDEGVARLFRRAYQSLSPGGLFLLETQPWTSYCHSKRASVRLQTVLCPR</sequence>
<keyword evidence="2 6" id="KW-0489">Methyltransferase</keyword>
<feature type="compositionally biased region" description="Low complexity" evidence="7">
    <location>
        <begin position="127"/>
        <end position="137"/>
    </location>
</feature>
<evidence type="ECO:0000256" key="5">
    <source>
        <dbReference type="PROSITE-ProRule" id="PRU00848"/>
    </source>
</evidence>
<dbReference type="GO" id="GO:0040031">
    <property type="term" value="P:snRNA modification"/>
    <property type="evidence" value="ECO:0007669"/>
    <property type="project" value="TreeGrafter"/>
</dbReference>
<feature type="compositionally biased region" description="Basic residues" evidence="7">
    <location>
        <begin position="161"/>
        <end position="175"/>
    </location>
</feature>
<evidence type="ECO:0000313" key="9">
    <source>
        <dbReference type="Ensembl" id="ENSNMLP00000044524.1"/>
    </source>
</evidence>
<dbReference type="PANTHER" id="PTHR12315">
    <property type="entry name" value="BICOID-INTERACTING PROTEIN RELATED"/>
    <property type="match status" value="1"/>
</dbReference>
<dbReference type="InterPro" id="IPR041698">
    <property type="entry name" value="Methyltransf_25"/>
</dbReference>
<dbReference type="GO" id="GO:0000179">
    <property type="term" value="F:rRNA (adenine-N6,N6-)-dimethyltransferase activity"/>
    <property type="evidence" value="ECO:0007669"/>
    <property type="project" value="InterPro"/>
</dbReference>
<name>A0A8C6V9V2_9GOBI</name>
<dbReference type="AlphaFoldDB" id="A0A8C6V9V2"/>
<reference evidence="9" key="2">
    <citation type="submission" date="2025-09" db="UniProtKB">
        <authorList>
            <consortium name="Ensembl"/>
        </authorList>
    </citation>
    <scope>IDENTIFICATION</scope>
</reference>
<dbReference type="PANTHER" id="PTHR12315:SF0">
    <property type="entry name" value="7SK SNRNA METHYLPHOSPHATE CAPPING ENZYME"/>
    <property type="match status" value="1"/>
</dbReference>
<comment type="similarity">
    <text evidence="1 6">Belongs to the methyltransferase superfamily.</text>
</comment>
<keyword evidence="4 5" id="KW-0949">S-adenosyl-L-methionine</keyword>
<feature type="region of interest" description="Disordered" evidence="7">
    <location>
        <begin position="70"/>
        <end position="140"/>
    </location>
</feature>
<organism evidence="9 10">
    <name type="scientific">Neogobius melanostomus</name>
    <name type="common">round goby</name>
    <dbReference type="NCBI Taxonomy" id="47308"/>
    <lineage>
        <taxon>Eukaryota</taxon>
        <taxon>Metazoa</taxon>
        <taxon>Chordata</taxon>
        <taxon>Craniata</taxon>
        <taxon>Vertebrata</taxon>
        <taxon>Euteleostomi</taxon>
        <taxon>Actinopterygii</taxon>
        <taxon>Neopterygii</taxon>
        <taxon>Teleostei</taxon>
        <taxon>Neoteleostei</taxon>
        <taxon>Acanthomorphata</taxon>
        <taxon>Gobiaria</taxon>
        <taxon>Gobiiformes</taxon>
        <taxon>Gobioidei</taxon>
        <taxon>Gobiidae</taxon>
        <taxon>Benthophilinae</taxon>
        <taxon>Neogobiini</taxon>
        <taxon>Neogobius</taxon>
    </lineage>
</organism>
<dbReference type="PROSITE" id="PS51515">
    <property type="entry name" value="BIN3_SAM"/>
    <property type="match status" value="1"/>
</dbReference>
<evidence type="ECO:0000256" key="7">
    <source>
        <dbReference type="SAM" id="MobiDB-lite"/>
    </source>
</evidence>
<dbReference type="Pfam" id="PF13649">
    <property type="entry name" value="Methyltransf_25"/>
    <property type="match status" value="1"/>
</dbReference>
<dbReference type="SUPFAM" id="SSF53335">
    <property type="entry name" value="S-adenosyl-L-methionine-dependent methyltransferases"/>
    <property type="match status" value="1"/>
</dbReference>
<feature type="region of interest" description="Disordered" evidence="7">
    <location>
        <begin position="1"/>
        <end position="49"/>
    </location>
</feature>
<keyword evidence="10" id="KW-1185">Reference proteome</keyword>
<reference evidence="9" key="1">
    <citation type="submission" date="2025-08" db="UniProtKB">
        <authorList>
            <consortium name="Ensembl"/>
        </authorList>
    </citation>
    <scope>IDENTIFICATION</scope>
</reference>
<accession>A0A8C6V9V2</accession>
<feature type="compositionally biased region" description="Basic and acidic residues" evidence="7">
    <location>
        <begin position="91"/>
        <end position="105"/>
    </location>
</feature>
<dbReference type="InterPro" id="IPR029063">
    <property type="entry name" value="SAM-dependent_MTases_sf"/>
</dbReference>
<feature type="region of interest" description="Disordered" evidence="7">
    <location>
        <begin position="155"/>
        <end position="220"/>
    </location>
</feature>
<evidence type="ECO:0000259" key="8">
    <source>
        <dbReference type="PROSITE" id="PS51515"/>
    </source>
</evidence>
<dbReference type="Proteomes" id="UP000694523">
    <property type="component" value="Unplaced"/>
</dbReference>